<keyword evidence="1 4" id="KW-0732">Signal</keyword>
<dbReference type="EMBL" id="JAQMWT010000349">
    <property type="protein sequence ID" value="KAJ8603557.1"/>
    <property type="molecule type" value="Genomic_DNA"/>
</dbReference>
<keyword evidence="2" id="KW-0677">Repeat</keyword>
<evidence type="ECO:0000313" key="5">
    <source>
        <dbReference type="EMBL" id="KAJ8603557.1"/>
    </source>
</evidence>
<reference evidence="5" key="1">
    <citation type="submission" date="2023-01" db="EMBL/GenBank/DDBJ databases">
        <title>Metagenome sequencing of chrysophaentin producing Chrysophaeum taylorii.</title>
        <authorList>
            <person name="Davison J."/>
            <person name="Bewley C."/>
        </authorList>
    </citation>
    <scope>NUCLEOTIDE SEQUENCE</scope>
    <source>
        <strain evidence="5">NIES-1699</strain>
    </source>
</reference>
<evidence type="ECO:0000256" key="2">
    <source>
        <dbReference type="ARBA" id="ARBA00022737"/>
    </source>
</evidence>
<dbReference type="Gene3D" id="2.130.10.130">
    <property type="entry name" value="Integrin alpha, N-terminal"/>
    <property type="match status" value="2"/>
</dbReference>
<keyword evidence="3" id="KW-0325">Glycoprotein</keyword>
<evidence type="ECO:0000256" key="3">
    <source>
        <dbReference type="ARBA" id="ARBA00023180"/>
    </source>
</evidence>
<gene>
    <name evidence="5" type="ORF">CTAYLR_004881</name>
</gene>
<keyword evidence="6" id="KW-1185">Reference proteome</keyword>
<proteinExistence type="predicted"/>
<dbReference type="Pfam" id="PF14312">
    <property type="entry name" value="FG-GAP_2"/>
    <property type="match status" value="5"/>
</dbReference>
<dbReference type="Proteomes" id="UP001230188">
    <property type="component" value="Unassembled WGS sequence"/>
</dbReference>
<accession>A0AAD7UEW9</accession>
<dbReference type="SMART" id="SM00191">
    <property type="entry name" value="Int_alpha"/>
    <property type="match status" value="4"/>
</dbReference>
<evidence type="ECO:0000256" key="4">
    <source>
        <dbReference type="SAM" id="SignalP"/>
    </source>
</evidence>
<dbReference type="PANTHER" id="PTHR36220">
    <property type="entry name" value="UNNAMED PRODUCT"/>
    <property type="match status" value="1"/>
</dbReference>
<dbReference type="InterPro" id="IPR013519">
    <property type="entry name" value="Int_alpha_beta-p"/>
</dbReference>
<evidence type="ECO:0000313" key="6">
    <source>
        <dbReference type="Proteomes" id="UP001230188"/>
    </source>
</evidence>
<dbReference type="InterPro" id="IPR028994">
    <property type="entry name" value="Integrin_alpha_N"/>
</dbReference>
<dbReference type="SUPFAM" id="SSF50965">
    <property type="entry name" value="Galactose oxidase, central domain"/>
    <property type="match status" value="1"/>
</dbReference>
<dbReference type="PANTHER" id="PTHR36220:SF1">
    <property type="entry name" value="GAMMA TUBULIN COMPLEX COMPONENT C-TERMINAL DOMAIN-CONTAINING PROTEIN"/>
    <property type="match status" value="1"/>
</dbReference>
<name>A0AAD7UEW9_9STRA</name>
<sequence length="493" mass="51749">MWLLVALVSGRQLTSQATRVVAAHGEKKNVATATFENVIVVGVVGVRDDAAYVFDATTHAQLAKLDDDKKTSLFGCSVALDASVIVVGAMYDDQVGVDAGAAHVFDLESLVRLAKLTPSAPGVYFGCSVAIFDNKIVVGAYRGGSVYVFDGTSFDPLCELSGEHPRDAFGRSVAIHRTTIVVGAPKNENAAGAAYVFDAATCARKKKLAASDAAESDGLGEAVAVYDATIVAGARFCDVDGYSDAGAVYVFGGGGPTYAQLAKLKASDGAAANDWFGRSVAIFDDKIAVGAGGDHDSGATYVFEHNQGTHVQIIAKLPGSDEGVFSRTVALYDNALVVVAGSEGAGDVAELDQGNIQVDDGMQEDDGQIFYFPSTTKSSPAPVTPLPVTPTPFIFDDEGGYYDDAVGCPQTNSTNSTCNGTLMDFIMYDDWGDGWNGACFAINNSACPSCEVEQGTLYSGYQGTQEVCIHCDAPDIVATRELAENEPLRRRLW</sequence>
<comment type="caution">
    <text evidence="5">The sequence shown here is derived from an EMBL/GenBank/DDBJ whole genome shotgun (WGS) entry which is preliminary data.</text>
</comment>
<organism evidence="5 6">
    <name type="scientific">Chrysophaeum taylorii</name>
    <dbReference type="NCBI Taxonomy" id="2483200"/>
    <lineage>
        <taxon>Eukaryota</taxon>
        <taxon>Sar</taxon>
        <taxon>Stramenopiles</taxon>
        <taxon>Ochrophyta</taxon>
        <taxon>Pelagophyceae</taxon>
        <taxon>Pelagomonadales</taxon>
        <taxon>Pelagomonadaceae</taxon>
        <taxon>Chrysophaeum</taxon>
    </lineage>
</organism>
<evidence type="ECO:0000256" key="1">
    <source>
        <dbReference type="ARBA" id="ARBA00022729"/>
    </source>
</evidence>
<dbReference type="InterPro" id="IPR013517">
    <property type="entry name" value="FG-GAP"/>
</dbReference>
<dbReference type="AlphaFoldDB" id="A0AAD7UEW9"/>
<feature type="chain" id="PRO_5042220594" evidence="4">
    <location>
        <begin position="18"/>
        <end position="493"/>
    </location>
</feature>
<protein>
    <submittedName>
        <fullName evidence="5">Uncharacterized protein</fullName>
    </submittedName>
</protein>
<feature type="signal peptide" evidence="4">
    <location>
        <begin position="1"/>
        <end position="17"/>
    </location>
</feature>
<dbReference type="InterPro" id="IPR011043">
    <property type="entry name" value="Gal_Oxase/kelch_b-propeller"/>
</dbReference>